<proteinExistence type="predicted"/>
<dbReference type="Proteomes" id="UP000095286">
    <property type="component" value="Unplaced"/>
</dbReference>
<name>A0AC35U4P2_9BILA</name>
<evidence type="ECO:0000313" key="2">
    <source>
        <dbReference type="WBParaSite" id="RSKR_0000741500.1"/>
    </source>
</evidence>
<protein>
    <submittedName>
        <fullName evidence="2">Nitroreductase domain-containing protein</fullName>
    </submittedName>
</protein>
<evidence type="ECO:0000313" key="1">
    <source>
        <dbReference type="Proteomes" id="UP000095286"/>
    </source>
</evidence>
<dbReference type="WBParaSite" id="RSKR_0000741500.1">
    <property type="protein sequence ID" value="RSKR_0000741500.1"/>
    <property type="gene ID" value="RSKR_0000741500"/>
</dbReference>
<organism evidence="1 2">
    <name type="scientific">Rhabditophanes sp. KR3021</name>
    <dbReference type="NCBI Taxonomy" id="114890"/>
    <lineage>
        <taxon>Eukaryota</taxon>
        <taxon>Metazoa</taxon>
        <taxon>Ecdysozoa</taxon>
        <taxon>Nematoda</taxon>
        <taxon>Chromadorea</taxon>
        <taxon>Rhabditida</taxon>
        <taxon>Tylenchina</taxon>
        <taxon>Panagrolaimomorpha</taxon>
        <taxon>Strongyloidoidea</taxon>
        <taxon>Alloionematidae</taxon>
        <taxon>Rhabditophanes</taxon>
    </lineage>
</organism>
<accession>A0AC35U4P2</accession>
<reference evidence="2" key="1">
    <citation type="submission" date="2016-11" db="UniProtKB">
        <authorList>
            <consortium name="WormBaseParasite"/>
        </authorList>
    </citation>
    <scope>IDENTIFICATION</scope>
    <source>
        <strain evidence="2">KR3021</strain>
    </source>
</reference>
<sequence length="398" mass="45943">MTKQLKRCLKKTKSKPGALFREVFTPDRTDFNYISKYNDVPPITLIHPHKSMASAFFSFVNSSIIFQNIVAKIPINGNDLRYKLNKLSTQVNKVIQYSTEKTEQINFHLLKYIFFAGLVIYALSLFRSFFKISKNVHKSKHIVPEEVKATVEPIIVKEVADKYVGDEFAIIDEYDNFVSINDIVYKPLNFSNDEMQKRSQLFYESMKVRRSIRCFSNKEVSLKVIQNLIKTAGTSPSGSNSQPWLFCVVGKEDLKVKIREILENEERMSYSRRMGAKWVLNINDLTINWNKPYLTEAPYLIVIMRQRYKVNPDGEKEVIYFSELSCSIATGFLIVALQKVGLCTVPVCPMNGSRKIKKLLGRTPNEEVLLILPIGYPPDQALVPNIKRKRLEDIIRLY</sequence>